<keyword evidence="1" id="KW-0472">Membrane</keyword>
<proteinExistence type="predicted"/>
<name>A0AA38R9B9_9PEZI</name>
<dbReference type="AlphaFoldDB" id="A0AA38R9B9"/>
<keyword evidence="4" id="KW-1185">Reference proteome</keyword>
<keyword evidence="1" id="KW-1133">Transmembrane helix</keyword>
<dbReference type="PANTHER" id="PTHR34502">
    <property type="entry name" value="DUF6594 DOMAIN-CONTAINING PROTEIN-RELATED"/>
    <property type="match status" value="1"/>
</dbReference>
<dbReference type="Proteomes" id="UP001174694">
    <property type="component" value="Unassembled WGS sequence"/>
</dbReference>
<evidence type="ECO:0000313" key="3">
    <source>
        <dbReference type="EMBL" id="KAJ9142717.1"/>
    </source>
</evidence>
<gene>
    <name evidence="3" type="ORF">NKR23_g6943</name>
</gene>
<dbReference type="InterPro" id="IPR046529">
    <property type="entry name" value="DUF6594"/>
</dbReference>
<protein>
    <recommendedName>
        <fullName evidence="2">DUF6594 domain-containing protein</fullName>
    </recommendedName>
</protein>
<dbReference type="EMBL" id="JANBVO010000021">
    <property type="protein sequence ID" value="KAJ9142717.1"/>
    <property type="molecule type" value="Genomic_DNA"/>
</dbReference>
<keyword evidence="1" id="KW-0812">Transmembrane</keyword>
<dbReference type="PANTHER" id="PTHR34502:SF4">
    <property type="entry name" value="DUF6594 DOMAIN-CONTAINING PROTEIN"/>
    <property type="match status" value="1"/>
</dbReference>
<feature type="transmembrane region" description="Helical" evidence="1">
    <location>
        <begin position="242"/>
        <end position="261"/>
    </location>
</feature>
<evidence type="ECO:0000259" key="2">
    <source>
        <dbReference type="Pfam" id="PF20237"/>
    </source>
</evidence>
<feature type="domain" description="DUF6594" evidence="2">
    <location>
        <begin position="13"/>
        <end position="280"/>
    </location>
</feature>
<feature type="transmembrane region" description="Helical" evidence="1">
    <location>
        <begin position="268"/>
        <end position="288"/>
    </location>
</feature>
<dbReference type="Pfam" id="PF20237">
    <property type="entry name" value="DUF6594"/>
    <property type="match status" value="1"/>
</dbReference>
<reference evidence="3" key="1">
    <citation type="submission" date="2022-07" db="EMBL/GenBank/DDBJ databases">
        <title>Fungi with potential for degradation of polypropylene.</title>
        <authorList>
            <person name="Gostincar C."/>
        </authorList>
    </citation>
    <scope>NUCLEOTIDE SEQUENCE</scope>
    <source>
        <strain evidence="3">EXF-13308</strain>
    </source>
</reference>
<evidence type="ECO:0000256" key="1">
    <source>
        <dbReference type="SAM" id="Phobius"/>
    </source>
</evidence>
<sequence length="291" mass="32256">MNIHNDAPKEGFAAVAEWMAIDPDNETFVLRRFNDMSARNLLYLQCEILTLRKRFDSFDRKVARIDADMDLKDAAMTWETLLAQNDAGNVDAREYMTLVLELRKKIKDYHETLMLQSNIASLGRPSDRVLEASRTWINGGSKLRADGSKLHPRIGGLAKDYLDDGDDLAAVKSHSDVDLLSRTLRRVWPVKIELVGDGIHRIGRFNEHSISLAVNIISVVVSAILLLGPITALYLVNSNLSRLLMIYAFTACFALSVGVMTNARRIEIFGATAAYAAVLVVFVSNGGLSSS</sequence>
<feature type="transmembrane region" description="Helical" evidence="1">
    <location>
        <begin position="210"/>
        <end position="236"/>
    </location>
</feature>
<organism evidence="3 4">
    <name type="scientific">Pleurostoma richardsiae</name>
    <dbReference type="NCBI Taxonomy" id="41990"/>
    <lineage>
        <taxon>Eukaryota</taxon>
        <taxon>Fungi</taxon>
        <taxon>Dikarya</taxon>
        <taxon>Ascomycota</taxon>
        <taxon>Pezizomycotina</taxon>
        <taxon>Sordariomycetes</taxon>
        <taxon>Sordariomycetidae</taxon>
        <taxon>Calosphaeriales</taxon>
        <taxon>Pleurostomataceae</taxon>
        <taxon>Pleurostoma</taxon>
    </lineage>
</organism>
<evidence type="ECO:0000313" key="4">
    <source>
        <dbReference type="Proteomes" id="UP001174694"/>
    </source>
</evidence>
<accession>A0AA38R9B9</accession>
<comment type="caution">
    <text evidence="3">The sequence shown here is derived from an EMBL/GenBank/DDBJ whole genome shotgun (WGS) entry which is preliminary data.</text>
</comment>